<protein>
    <recommendedName>
        <fullName evidence="6">Reticulon-like protein</fullName>
    </recommendedName>
</protein>
<feature type="region of interest" description="Disordered" evidence="7">
    <location>
        <begin position="1"/>
        <end position="43"/>
    </location>
</feature>
<evidence type="ECO:0000256" key="3">
    <source>
        <dbReference type="ARBA" id="ARBA00022824"/>
    </source>
</evidence>
<feature type="transmembrane region" description="Helical" evidence="6">
    <location>
        <begin position="66"/>
        <end position="83"/>
    </location>
</feature>
<evidence type="ECO:0000313" key="9">
    <source>
        <dbReference type="EMBL" id="ODV91654.1"/>
    </source>
</evidence>
<dbReference type="AlphaFoldDB" id="A0A1E4TIQ6"/>
<evidence type="ECO:0000259" key="8">
    <source>
        <dbReference type="PROSITE" id="PS50845"/>
    </source>
</evidence>
<feature type="transmembrane region" description="Helical" evidence="6">
    <location>
        <begin position="186"/>
        <end position="203"/>
    </location>
</feature>
<dbReference type="OrthoDB" id="567788at2759"/>
<keyword evidence="4 6" id="KW-1133">Transmembrane helix</keyword>
<dbReference type="Proteomes" id="UP000095023">
    <property type="component" value="Unassembled WGS sequence"/>
</dbReference>
<name>A0A1E4TIQ6_9ASCO</name>
<feature type="compositionally biased region" description="Low complexity" evidence="7">
    <location>
        <begin position="25"/>
        <end position="41"/>
    </location>
</feature>
<evidence type="ECO:0000256" key="4">
    <source>
        <dbReference type="ARBA" id="ARBA00022989"/>
    </source>
</evidence>
<feature type="transmembrane region" description="Helical" evidence="6">
    <location>
        <begin position="162"/>
        <end position="179"/>
    </location>
</feature>
<evidence type="ECO:0000256" key="1">
    <source>
        <dbReference type="ARBA" id="ARBA00004477"/>
    </source>
</evidence>
<keyword evidence="5 6" id="KW-0472">Membrane</keyword>
<comment type="subcellular location">
    <subcellularLocation>
        <location evidence="1 6">Endoplasmic reticulum membrane</location>
        <topology evidence="1 6">Multi-pass membrane protein</topology>
    </subcellularLocation>
</comment>
<dbReference type="EMBL" id="KV453841">
    <property type="protein sequence ID" value="ODV91654.1"/>
    <property type="molecule type" value="Genomic_DNA"/>
</dbReference>
<accession>A0A1E4TIQ6</accession>
<dbReference type="InterPro" id="IPR045064">
    <property type="entry name" value="Reticulon-like"/>
</dbReference>
<dbReference type="GO" id="GO:0005789">
    <property type="term" value="C:endoplasmic reticulum membrane"/>
    <property type="evidence" value="ECO:0007669"/>
    <property type="project" value="UniProtKB-SubCell"/>
</dbReference>
<sequence length="241" mass="25801">MSSDGSEEPVIVSAPEMSSDSYVETPAAATTAPSAPVAPATDIPVDKQPTASKYSVKQVLLWKNPVVTGGILAFIIIGMVISTKLDMPRLLVRLTAFYLCGVAAVEFGSAKAKGQSKGFVTSFKPAKPVVKASCIESRAEKIASKANCAVSGLYSIVYAENPAVTALLGFSVLLLMGLLRTFSLLTIFRMTILLAFAVPPLYVKYEKQVHHYFSKAQTVAEEKANYAWTTLQSKIAKSKKA</sequence>
<evidence type="ECO:0000256" key="5">
    <source>
        <dbReference type="ARBA" id="ARBA00023136"/>
    </source>
</evidence>
<proteinExistence type="predicted"/>
<dbReference type="GO" id="GO:0009617">
    <property type="term" value="P:response to bacterium"/>
    <property type="evidence" value="ECO:0007669"/>
    <property type="project" value="InterPro"/>
</dbReference>
<keyword evidence="2 6" id="KW-0812">Transmembrane</keyword>
<keyword evidence="3 6" id="KW-0256">Endoplasmic reticulum</keyword>
<evidence type="ECO:0000256" key="6">
    <source>
        <dbReference type="RuleBase" id="RU363132"/>
    </source>
</evidence>
<evidence type="ECO:0000313" key="10">
    <source>
        <dbReference type="Proteomes" id="UP000095023"/>
    </source>
</evidence>
<dbReference type="PROSITE" id="PS50845">
    <property type="entry name" value="RETICULON"/>
    <property type="match status" value="1"/>
</dbReference>
<dbReference type="Pfam" id="PF02453">
    <property type="entry name" value="Reticulon"/>
    <property type="match status" value="1"/>
</dbReference>
<dbReference type="PANTHER" id="PTHR10994:SF193">
    <property type="entry name" value="RETICULON-LIKE PROTEIN"/>
    <property type="match status" value="1"/>
</dbReference>
<feature type="domain" description="Reticulon" evidence="8">
    <location>
        <begin position="56"/>
        <end position="241"/>
    </location>
</feature>
<evidence type="ECO:0000256" key="7">
    <source>
        <dbReference type="SAM" id="MobiDB-lite"/>
    </source>
</evidence>
<feature type="transmembrane region" description="Helical" evidence="6">
    <location>
        <begin position="90"/>
        <end position="110"/>
    </location>
</feature>
<keyword evidence="10" id="KW-1185">Reference proteome</keyword>
<evidence type="ECO:0000256" key="2">
    <source>
        <dbReference type="ARBA" id="ARBA00022692"/>
    </source>
</evidence>
<dbReference type="PANTHER" id="PTHR10994">
    <property type="entry name" value="RETICULON"/>
    <property type="match status" value="1"/>
</dbReference>
<organism evidence="9 10">
    <name type="scientific">Tortispora caseinolytica NRRL Y-17796</name>
    <dbReference type="NCBI Taxonomy" id="767744"/>
    <lineage>
        <taxon>Eukaryota</taxon>
        <taxon>Fungi</taxon>
        <taxon>Dikarya</taxon>
        <taxon>Ascomycota</taxon>
        <taxon>Saccharomycotina</taxon>
        <taxon>Trigonopsidomycetes</taxon>
        <taxon>Trigonopsidales</taxon>
        <taxon>Trigonopsidaceae</taxon>
        <taxon>Tortispora</taxon>
    </lineage>
</organism>
<gene>
    <name evidence="9" type="ORF">CANCADRAFT_74210</name>
</gene>
<reference evidence="10" key="1">
    <citation type="submission" date="2016-02" db="EMBL/GenBank/DDBJ databases">
        <title>Comparative genomics of biotechnologically important yeasts.</title>
        <authorList>
            <consortium name="DOE Joint Genome Institute"/>
            <person name="Riley R."/>
            <person name="Haridas S."/>
            <person name="Wolfe K.H."/>
            <person name="Lopes M.R."/>
            <person name="Hittinger C.T."/>
            <person name="Goker M."/>
            <person name="Salamov A."/>
            <person name="Wisecaver J."/>
            <person name="Long T.M."/>
            <person name="Aerts A.L."/>
            <person name="Barry K."/>
            <person name="Choi C."/>
            <person name="Clum A."/>
            <person name="Coughlan A.Y."/>
            <person name="Deshpande S."/>
            <person name="Douglass A.P."/>
            <person name="Hanson S.J."/>
            <person name="Klenk H.-P."/>
            <person name="Labutti K."/>
            <person name="Lapidus A."/>
            <person name="Lindquist E."/>
            <person name="Lipzen A."/>
            <person name="Meier-Kolthoff J.P."/>
            <person name="Ohm R.A."/>
            <person name="Otillar R.P."/>
            <person name="Pangilinan J."/>
            <person name="Peng Y."/>
            <person name="Rokas A."/>
            <person name="Rosa C.A."/>
            <person name="Scheuner C."/>
            <person name="Sibirny A.A."/>
            <person name="Slot J.C."/>
            <person name="Stielow J.B."/>
            <person name="Sun H."/>
            <person name="Kurtzman C.P."/>
            <person name="Blackwell M."/>
            <person name="Jeffries T.W."/>
            <person name="Grigoriev I.V."/>
        </authorList>
    </citation>
    <scope>NUCLEOTIDE SEQUENCE [LARGE SCALE GENOMIC DNA]</scope>
    <source>
        <strain evidence="10">NRRL Y-17796</strain>
    </source>
</reference>
<dbReference type="InterPro" id="IPR003388">
    <property type="entry name" value="Reticulon"/>
</dbReference>